<dbReference type="PANTHER" id="PTHR23112:SF37">
    <property type="entry name" value="G PROTEIN-COUPLED RECEPTOR GPR1"/>
    <property type="match status" value="1"/>
</dbReference>
<dbReference type="Gene3D" id="1.20.1070.10">
    <property type="entry name" value="Rhodopsin 7-helix transmembrane proteins"/>
    <property type="match status" value="1"/>
</dbReference>
<dbReference type="AlphaFoldDB" id="A0AAN6S372"/>
<feature type="transmembrane region" description="Helical" evidence="6">
    <location>
        <begin position="245"/>
        <end position="266"/>
    </location>
</feature>
<evidence type="ECO:0000313" key="8">
    <source>
        <dbReference type="EMBL" id="KAK3938795.1"/>
    </source>
</evidence>
<evidence type="ECO:0000256" key="4">
    <source>
        <dbReference type="ARBA" id="ARBA00023136"/>
    </source>
</evidence>
<evidence type="ECO:0000259" key="7">
    <source>
        <dbReference type="PROSITE" id="PS50262"/>
    </source>
</evidence>
<reference evidence="9" key="1">
    <citation type="journal article" date="2023" name="Mol. Phylogenet. Evol.">
        <title>Genome-scale phylogeny and comparative genomics of the fungal order Sordariales.</title>
        <authorList>
            <person name="Hensen N."/>
            <person name="Bonometti L."/>
            <person name="Westerberg I."/>
            <person name="Brannstrom I.O."/>
            <person name="Guillou S."/>
            <person name="Cros-Aarteil S."/>
            <person name="Calhoun S."/>
            <person name="Haridas S."/>
            <person name="Kuo A."/>
            <person name="Mondo S."/>
            <person name="Pangilinan J."/>
            <person name="Riley R."/>
            <person name="LaButti K."/>
            <person name="Andreopoulos B."/>
            <person name="Lipzen A."/>
            <person name="Chen C."/>
            <person name="Yan M."/>
            <person name="Daum C."/>
            <person name="Ng V."/>
            <person name="Clum A."/>
            <person name="Steindorff A."/>
            <person name="Ohm R.A."/>
            <person name="Martin F."/>
            <person name="Silar P."/>
            <person name="Natvig D.O."/>
            <person name="Lalanne C."/>
            <person name="Gautier V."/>
            <person name="Ament-Velasquez S.L."/>
            <person name="Kruys A."/>
            <person name="Hutchinson M.I."/>
            <person name="Powell A.J."/>
            <person name="Barry K."/>
            <person name="Miller A.N."/>
            <person name="Grigoriev I.V."/>
            <person name="Debuchy R."/>
            <person name="Gladieux P."/>
            <person name="Hiltunen Thoren M."/>
            <person name="Johannesson H."/>
        </authorList>
    </citation>
    <scope>NUCLEOTIDE SEQUENCE [LARGE SCALE GENOMIC DNA]</scope>
    <source>
        <strain evidence="9">CBS 340.73</strain>
    </source>
</reference>
<feature type="transmembrane region" description="Helical" evidence="6">
    <location>
        <begin position="114"/>
        <end position="138"/>
    </location>
</feature>
<dbReference type="SUPFAM" id="SSF81321">
    <property type="entry name" value="Family A G protein-coupled receptor-like"/>
    <property type="match status" value="1"/>
</dbReference>
<comment type="caution">
    <text evidence="8">The sequence shown here is derived from an EMBL/GenBank/DDBJ whole genome shotgun (WGS) entry which is preliminary data.</text>
</comment>
<keyword evidence="4 6" id="KW-0472">Membrane</keyword>
<organism evidence="8 9">
    <name type="scientific">Diplogelasinospora grovesii</name>
    <dbReference type="NCBI Taxonomy" id="303347"/>
    <lineage>
        <taxon>Eukaryota</taxon>
        <taxon>Fungi</taxon>
        <taxon>Dikarya</taxon>
        <taxon>Ascomycota</taxon>
        <taxon>Pezizomycotina</taxon>
        <taxon>Sordariomycetes</taxon>
        <taxon>Sordariomycetidae</taxon>
        <taxon>Sordariales</taxon>
        <taxon>Diplogelasinosporaceae</taxon>
        <taxon>Diplogelasinospora</taxon>
    </lineage>
</organism>
<dbReference type="GO" id="GO:0005886">
    <property type="term" value="C:plasma membrane"/>
    <property type="evidence" value="ECO:0007669"/>
    <property type="project" value="TreeGrafter"/>
</dbReference>
<evidence type="ECO:0000256" key="6">
    <source>
        <dbReference type="SAM" id="Phobius"/>
    </source>
</evidence>
<dbReference type="PANTHER" id="PTHR23112">
    <property type="entry name" value="G PROTEIN-COUPLED RECEPTOR 157-RELATED"/>
    <property type="match status" value="1"/>
</dbReference>
<dbReference type="Pfam" id="PF00001">
    <property type="entry name" value="7tm_1"/>
    <property type="match status" value="1"/>
</dbReference>
<evidence type="ECO:0000256" key="1">
    <source>
        <dbReference type="ARBA" id="ARBA00004141"/>
    </source>
</evidence>
<evidence type="ECO:0000256" key="2">
    <source>
        <dbReference type="ARBA" id="ARBA00022692"/>
    </source>
</evidence>
<dbReference type="CDD" id="cd00637">
    <property type="entry name" value="7tm_classA_rhodopsin-like"/>
    <property type="match status" value="1"/>
</dbReference>
<evidence type="ECO:0000313" key="9">
    <source>
        <dbReference type="Proteomes" id="UP001303473"/>
    </source>
</evidence>
<dbReference type="GO" id="GO:0007189">
    <property type="term" value="P:adenylate cyclase-activating G protein-coupled receptor signaling pathway"/>
    <property type="evidence" value="ECO:0007669"/>
    <property type="project" value="TreeGrafter"/>
</dbReference>
<feature type="region of interest" description="Disordered" evidence="5">
    <location>
        <begin position="491"/>
        <end position="532"/>
    </location>
</feature>
<keyword evidence="3 6" id="KW-1133">Transmembrane helix</keyword>
<feature type="compositionally biased region" description="Polar residues" evidence="5">
    <location>
        <begin position="517"/>
        <end position="532"/>
    </location>
</feature>
<feature type="domain" description="G-protein coupled receptors family 1 profile" evidence="7">
    <location>
        <begin position="92"/>
        <end position="373"/>
    </location>
</feature>
<sequence length="532" mass="58589">MADSNGFFPLDKASDTLSPLPDGHRQGLAAAAVFASLSIASCTTVLFYLTYKLTTWHIKTRKEARITTGSAPVIDFNLGLAERHFHAGDNAGSSQEAAPVATNPRKTKPHPNQFLVLIYSLLLADIHQAAAFLLNAVWVSHNGIEVRTSACFAQGWLVSTGDLASSLFITAIAVHTYMALVWNYRPPQRALYLVVVGLWAFNYLLAILGPAMTDNGREHGGFYVRAAAWCWVNVKYETYRLVLHYLYIFMSLVLTSILYILIFLSLRRRLVQQSPQSEFPTTTPHARSQSTASATAARKPSLAGTAAGQAGANPHSSGHQTAFLLYPVIYVVCTAPLALGRIATMAGVKVPTSFFCTAGALIASNGWLDVLLWGMTRHKLLFSSDIGAEDTGLATFTFMRTPPERKYGNMVWVEGAPRQQDSELEEGWGWGRLGWTRIRKRFMGWQRLGLTKRPGTRTRSVSQESLRGMAKNNNDLAIQMDMVTSVVVEVDPKTDRGNSQEHPRKQERQQGQKEVTRQPSAYSMSVTGSTGS</sequence>
<name>A0AAN6S372_9PEZI</name>
<gene>
    <name evidence="8" type="ORF">QBC46DRAFT_317065</name>
</gene>
<feature type="transmembrane region" description="Helical" evidence="6">
    <location>
        <begin position="163"/>
        <end position="184"/>
    </location>
</feature>
<dbReference type="InterPro" id="IPR017452">
    <property type="entry name" value="GPCR_Rhodpsn_7TM"/>
</dbReference>
<dbReference type="GO" id="GO:0004930">
    <property type="term" value="F:G protein-coupled receptor activity"/>
    <property type="evidence" value="ECO:0007669"/>
    <property type="project" value="InterPro"/>
</dbReference>
<dbReference type="EMBL" id="MU853822">
    <property type="protein sequence ID" value="KAK3938795.1"/>
    <property type="molecule type" value="Genomic_DNA"/>
</dbReference>
<dbReference type="Proteomes" id="UP001303473">
    <property type="component" value="Unassembled WGS sequence"/>
</dbReference>
<dbReference type="InterPro" id="IPR000276">
    <property type="entry name" value="GPCR_Rhodpsn"/>
</dbReference>
<dbReference type="PROSITE" id="PS50262">
    <property type="entry name" value="G_PROTEIN_RECEP_F1_2"/>
    <property type="match status" value="1"/>
</dbReference>
<feature type="transmembrane region" description="Helical" evidence="6">
    <location>
        <begin position="28"/>
        <end position="51"/>
    </location>
</feature>
<comment type="subcellular location">
    <subcellularLocation>
        <location evidence="1">Membrane</location>
        <topology evidence="1">Multi-pass membrane protein</topology>
    </subcellularLocation>
</comment>
<feature type="transmembrane region" description="Helical" evidence="6">
    <location>
        <begin position="191"/>
        <end position="212"/>
    </location>
</feature>
<evidence type="ECO:0000256" key="5">
    <source>
        <dbReference type="SAM" id="MobiDB-lite"/>
    </source>
</evidence>
<protein>
    <submittedName>
        <fullName evidence="8">G protein-coupled glucose receptor regulating Gpa2-domain-containing protein</fullName>
    </submittedName>
</protein>
<feature type="transmembrane region" description="Helical" evidence="6">
    <location>
        <begin position="323"/>
        <end position="346"/>
    </location>
</feature>
<keyword evidence="8" id="KW-0675">Receptor</keyword>
<accession>A0AAN6S372</accession>
<proteinExistence type="predicted"/>
<keyword evidence="9" id="KW-1185">Reference proteome</keyword>
<feature type="compositionally biased region" description="Basic and acidic residues" evidence="5">
    <location>
        <begin position="491"/>
        <end position="516"/>
    </location>
</feature>
<keyword evidence="2 6" id="KW-0812">Transmembrane</keyword>
<evidence type="ECO:0000256" key="3">
    <source>
        <dbReference type="ARBA" id="ARBA00022989"/>
    </source>
</evidence>